<comment type="similarity">
    <text evidence="1">Belongs to the metallo-dependent hydrolases superfamily. Peptidase M19 family.</text>
</comment>
<reference evidence="4 5" key="1">
    <citation type="journal article" date="2016" name="Mol. Biol. Evol.">
        <title>Comparative Genomics of Early-Diverging Mushroom-Forming Fungi Provides Insights into the Origins of Lignocellulose Decay Capabilities.</title>
        <authorList>
            <person name="Nagy L.G."/>
            <person name="Riley R."/>
            <person name="Tritt A."/>
            <person name="Adam C."/>
            <person name="Daum C."/>
            <person name="Floudas D."/>
            <person name="Sun H."/>
            <person name="Yadav J.S."/>
            <person name="Pangilinan J."/>
            <person name="Larsson K.H."/>
            <person name="Matsuura K."/>
            <person name="Barry K."/>
            <person name="Labutti K."/>
            <person name="Kuo R."/>
            <person name="Ohm R.A."/>
            <person name="Bhattacharya S.S."/>
            <person name="Shirouzu T."/>
            <person name="Yoshinaga Y."/>
            <person name="Martin F.M."/>
            <person name="Grigoriev I.V."/>
            <person name="Hibbett D.S."/>
        </authorList>
    </citation>
    <scope>NUCLEOTIDE SEQUENCE [LARGE SCALE GENOMIC DNA]</scope>
    <source>
        <strain evidence="4 5">HHB9708</strain>
    </source>
</reference>
<keyword evidence="1" id="KW-0224">Dipeptidase</keyword>
<dbReference type="GO" id="GO:0046872">
    <property type="term" value="F:metal ion binding"/>
    <property type="evidence" value="ECO:0007669"/>
    <property type="project" value="UniProtKB-UniRule"/>
</dbReference>
<keyword evidence="3" id="KW-0472">Membrane</keyword>
<keyword evidence="5" id="KW-1185">Reference proteome</keyword>
<dbReference type="InterPro" id="IPR008257">
    <property type="entry name" value="Pept_M19"/>
</dbReference>
<organism evidence="4 5">
    <name type="scientific">Sistotremastrum niveocremeum HHB9708</name>
    <dbReference type="NCBI Taxonomy" id="1314777"/>
    <lineage>
        <taxon>Eukaryota</taxon>
        <taxon>Fungi</taxon>
        <taxon>Dikarya</taxon>
        <taxon>Basidiomycota</taxon>
        <taxon>Agaricomycotina</taxon>
        <taxon>Agaricomycetes</taxon>
        <taxon>Sistotremastrales</taxon>
        <taxon>Sistotremastraceae</taxon>
        <taxon>Sertulicium</taxon>
        <taxon>Sertulicium niveocremeum</taxon>
    </lineage>
</organism>
<feature type="compositionally biased region" description="Polar residues" evidence="2">
    <location>
        <begin position="1"/>
        <end position="15"/>
    </location>
</feature>
<keyword evidence="3" id="KW-0812">Transmembrane</keyword>
<evidence type="ECO:0000313" key="4">
    <source>
        <dbReference type="EMBL" id="KZS88660.1"/>
    </source>
</evidence>
<evidence type="ECO:0000256" key="3">
    <source>
        <dbReference type="SAM" id="Phobius"/>
    </source>
</evidence>
<keyword evidence="1" id="KW-0645">Protease</keyword>
<accession>A0A164PEW2</accession>
<dbReference type="PROSITE" id="PS51365">
    <property type="entry name" value="RENAL_DIPEPTIDASE_2"/>
    <property type="match status" value="1"/>
</dbReference>
<name>A0A164PEW2_9AGAM</name>
<dbReference type="AlphaFoldDB" id="A0A164PEW2"/>
<dbReference type="EC" id="3.4.13.19" evidence="1"/>
<dbReference type="STRING" id="1314777.A0A164PEW2"/>
<comment type="cofactor">
    <cofactor evidence="1">
        <name>Zn(2+)</name>
        <dbReference type="ChEBI" id="CHEBI:29105"/>
    </cofactor>
</comment>
<protein>
    <recommendedName>
        <fullName evidence="1">Dipeptidase</fullName>
        <ecNumber evidence="1">3.4.13.19</ecNumber>
    </recommendedName>
</protein>
<sequence>MGQFFSSRRSTNGSANERGPLLGSSSQAANPNRGDPPTQKQLEEHAKHERVRAGIGAAIVAIFILAVVLVSYFVSDGLPGDPLEAALVVLGRAPVIDGHIDLPILVRGIYSNNVSSFDLNYPMPGHVDIPRLREGRVGGFFWSAYVGCTDDRPDFLKPTNQVRDTLEQIDLARQIIAHYPETFQLVTNVDELQAAIRDGKIASLIGIEGAHQLGNSLGVLRTYKELGVKYLTLTHTCHNAFADSCGYLEWMPPRHGGLSHLGETLIKELNRLGILVDLSHTSDSTARQAIQLSEAPVIWSHSSARAVWNVARNVPDDVLKLIGEKKGQKDGLIMVNFAPQFVAAEGFANVQRVADHIDHIANVTGKRHVGIGSDFDGIASVPRGLEDVSKYPQLFAELRSRGWSRFDLAGLAGTNLFRVMQGAEDVAREKQRDNVIPAWDIYRKRRDIGPGKSGDVVGDLTDEL</sequence>
<feature type="transmembrane region" description="Helical" evidence="3">
    <location>
        <begin position="53"/>
        <end position="74"/>
    </location>
</feature>
<dbReference type="SUPFAM" id="SSF51556">
    <property type="entry name" value="Metallo-dependent hydrolases"/>
    <property type="match status" value="1"/>
</dbReference>
<dbReference type="InterPro" id="IPR032466">
    <property type="entry name" value="Metal_Hydrolase"/>
</dbReference>
<dbReference type="PANTHER" id="PTHR10443">
    <property type="entry name" value="MICROSOMAL DIPEPTIDASE"/>
    <property type="match status" value="1"/>
</dbReference>
<dbReference type="PANTHER" id="PTHR10443:SF12">
    <property type="entry name" value="DIPEPTIDASE"/>
    <property type="match status" value="1"/>
</dbReference>
<evidence type="ECO:0000256" key="2">
    <source>
        <dbReference type="SAM" id="MobiDB-lite"/>
    </source>
</evidence>
<proteinExistence type="inferred from homology"/>
<dbReference type="Proteomes" id="UP000076722">
    <property type="component" value="Unassembled WGS sequence"/>
</dbReference>
<dbReference type="EMBL" id="KV419434">
    <property type="protein sequence ID" value="KZS88660.1"/>
    <property type="molecule type" value="Genomic_DNA"/>
</dbReference>
<dbReference type="CDD" id="cd01301">
    <property type="entry name" value="rDP_like"/>
    <property type="match status" value="1"/>
</dbReference>
<dbReference type="GO" id="GO:0070573">
    <property type="term" value="F:metallodipeptidase activity"/>
    <property type="evidence" value="ECO:0007669"/>
    <property type="project" value="InterPro"/>
</dbReference>
<feature type="region of interest" description="Disordered" evidence="2">
    <location>
        <begin position="1"/>
        <end position="47"/>
    </location>
</feature>
<evidence type="ECO:0000256" key="1">
    <source>
        <dbReference type="RuleBase" id="RU341113"/>
    </source>
</evidence>
<keyword evidence="3" id="KW-1133">Transmembrane helix</keyword>
<evidence type="ECO:0000313" key="5">
    <source>
        <dbReference type="Proteomes" id="UP000076722"/>
    </source>
</evidence>
<keyword evidence="1" id="KW-0862">Zinc</keyword>
<keyword evidence="1" id="KW-0479">Metal-binding</keyword>
<gene>
    <name evidence="4" type="ORF">SISNIDRAFT_552454</name>
</gene>
<dbReference type="Gene3D" id="3.20.20.140">
    <property type="entry name" value="Metal-dependent hydrolases"/>
    <property type="match status" value="1"/>
</dbReference>
<dbReference type="GO" id="GO:0006508">
    <property type="term" value="P:proteolysis"/>
    <property type="evidence" value="ECO:0007669"/>
    <property type="project" value="UniProtKB-KW"/>
</dbReference>
<keyword evidence="1" id="KW-0378">Hydrolase</keyword>
<keyword evidence="1" id="KW-0482">Metalloprotease</keyword>
<comment type="catalytic activity">
    <reaction evidence="1">
        <text>an L-aminoacyl-L-amino acid + H2O = 2 an L-alpha-amino acid</text>
        <dbReference type="Rhea" id="RHEA:48940"/>
        <dbReference type="ChEBI" id="CHEBI:15377"/>
        <dbReference type="ChEBI" id="CHEBI:59869"/>
        <dbReference type="ChEBI" id="CHEBI:77460"/>
        <dbReference type="EC" id="3.4.13.19"/>
    </reaction>
</comment>
<dbReference type="Pfam" id="PF01244">
    <property type="entry name" value="Peptidase_M19"/>
    <property type="match status" value="1"/>
</dbReference>
<dbReference type="OrthoDB" id="445695at2759"/>